<evidence type="ECO:0000313" key="1">
    <source>
        <dbReference type="EMBL" id="MPN20073.1"/>
    </source>
</evidence>
<comment type="caution">
    <text evidence="1">The sequence shown here is derived from an EMBL/GenBank/DDBJ whole genome shotgun (WGS) entry which is preliminary data.</text>
</comment>
<protein>
    <submittedName>
        <fullName evidence="1">Uncharacterized protein</fullName>
    </submittedName>
</protein>
<name>A0A645G824_9ZZZZ</name>
<reference evidence="1" key="1">
    <citation type="submission" date="2019-08" db="EMBL/GenBank/DDBJ databases">
        <authorList>
            <person name="Kucharzyk K."/>
            <person name="Murdoch R.W."/>
            <person name="Higgins S."/>
            <person name="Loffler F."/>
        </authorList>
    </citation>
    <scope>NUCLEOTIDE SEQUENCE</scope>
</reference>
<proteinExistence type="predicted"/>
<organism evidence="1">
    <name type="scientific">bioreactor metagenome</name>
    <dbReference type="NCBI Taxonomy" id="1076179"/>
    <lineage>
        <taxon>unclassified sequences</taxon>
        <taxon>metagenomes</taxon>
        <taxon>ecological metagenomes</taxon>
    </lineage>
</organism>
<gene>
    <name evidence="1" type="ORF">SDC9_167449</name>
</gene>
<sequence>MQGIGSAGRIIYRIREGYRVQVKISHVFSFILPQILNTGLGISPSENFTELFKDIPSISYWKSPLQIVPNKAATCMSKDWGNELRCLYAIPSRIQVVEVVPSQHRVKLSVSPNRNKVEPTFGGRAMRTENWIIFPGASRPFRVVNLSGRILTLAEDSQDIQTIPIGSSLHFLRAARFYVKNGPRRKKDALYFHDVTKQSTQPVINGISKILFTYDRQRRVLEVCVKVQSKENHGVESSKIKTGLYLRNM</sequence>
<accession>A0A645G824</accession>
<dbReference type="EMBL" id="VSSQ01067731">
    <property type="protein sequence ID" value="MPN20073.1"/>
    <property type="molecule type" value="Genomic_DNA"/>
</dbReference>
<dbReference type="AlphaFoldDB" id="A0A645G824"/>